<reference evidence="1 2" key="1">
    <citation type="journal article" date="2018" name="Sci. Data">
        <title>The draft genome sequence of cork oak.</title>
        <authorList>
            <person name="Ramos A.M."/>
            <person name="Usie A."/>
            <person name="Barbosa P."/>
            <person name="Barros P.M."/>
            <person name="Capote T."/>
            <person name="Chaves I."/>
            <person name="Simoes F."/>
            <person name="Abreu I."/>
            <person name="Carrasquinho I."/>
            <person name="Faro C."/>
            <person name="Guimaraes J.B."/>
            <person name="Mendonca D."/>
            <person name="Nobrega F."/>
            <person name="Rodrigues L."/>
            <person name="Saibo N.J.M."/>
            <person name="Varela M.C."/>
            <person name="Egas C."/>
            <person name="Matos J."/>
            <person name="Miguel C.M."/>
            <person name="Oliveira M.M."/>
            <person name="Ricardo C.P."/>
            <person name="Goncalves S."/>
        </authorList>
    </citation>
    <scope>NUCLEOTIDE SEQUENCE [LARGE SCALE GENOMIC DNA]</scope>
    <source>
        <strain evidence="2">cv. HL8</strain>
    </source>
</reference>
<accession>A0AAW0LLQ8</accession>
<dbReference type="EMBL" id="PKMF04000074">
    <property type="protein sequence ID" value="KAK7852603.1"/>
    <property type="molecule type" value="Genomic_DNA"/>
</dbReference>
<name>A0AAW0LLQ8_QUESU</name>
<sequence>MSFRYLSRQLWHKESKAPTACSVLTRDPSSTVSTRVKIPPSEFEIAIRPSSELERISSRAVVFSANLEYFLHSLRRLIRGRTAFASRIAVEFSGQLPFIAYSKVKKGKKRGFSGIHIRRDKHEYKGLNHTSSC</sequence>
<gene>
    <name evidence="1" type="ORF">CFP56_038590</name>
</gene>
<protein>
    <submittedName>
        <fullName evidence="1">Uncharacterized protein</fullName>
    </submittedName>
</protein>
<evidence type="ECO:0000313" key="1">
    <source>
        <dbReference type="EMBL" id="KAK7852603.1"/>
    </source>
</evidence>
<organism evidence="1 2">
    <name type="scientific">Quercus suber</name>
    <name type="common">Cork oak</name>
    <dbReference type="NCBI Taxonomy" id="58331"/>
    <lineage>
        <taxon>Eukaryota</taxon>
        <taxon>Viridiplantae</taxon>
        <taxon>Streptophyta</taxon>
        <taxon>Embryophyta</taxon>
        <taxon>Tracheophyta</taxon>
        <taxon>Spermatophyta</taxon>
        <taxon>Magnoliopsida</taxon>
        <taxon>eudicotyledons</taxon>
        <taxon>Gunneridae</taxon>
        <taxon>Pentapetalae</taxon>
        <taxon>rosids</taxon>
        <taxon>fabids</taxon>
        <taxon>Fagales</taxon>
        <taxon>Fagaceae</taxon>
        <taxon>Quercus</taxon>
    </lineage>
</organism>
<evidence type="ECO:0000313" key="2">
    <source>
        <dbReference type="Proteomes" id="UP000237347"/>
    </source>
</evidence>
<keyword evidence="2" id="KW-1185">Reference proteome</keyword>
<comment type="caution">
    <text evidence="1">The sequence shown here is derived from an EMBL/GenBank/DDBJ whole genome shotgun (WGS) entry which is preliminary data.</text>
</comment>
<proteinExistence type="predicted"/>
<dbReference type="AlphaFoldDB" id="A0AAW0LLQ8"/>
<dbReference type="Proteomes" id="UP000237347">
    <property type="component" value="Unassembled WGS sequence"/>
</dbReference>